<organism evidence="1 2">
    <name type="scientific">Patulibacter brassicae</name>
    <dbReference type="NCBI Taxonomy" id="1705717"/>
    <lineage>
        <taxon>Bacteria</taxon>
        <taxon>Bacillati</taxon>
        <taxon>Actinomycetota</taxon>
        <taxon>Thermoleophilia</taxon>
        <taxon>Solirubrobacterales</taxon>
        <taxon>Patulibacteraceae</taxon>
        <taxon>Patulibacter</taxon>
    </lineage>
</organism>
<dbReference type="Proteomes" id="UP001277761">
    <property type="component" value="Unassembled WGS sequence"/>
</dbReference>
<reference evidence="1 2" key="1">
    <citation type="submission" date="2023-11" db="EMBL/GenBank/DDBJ databases">
        <authorList>
            <person name="Xu M."/>
            <person name="Jiang T."/>
        </authorList>
    </citation>
    <scope>NUCLEOTIDE SEQUENCE [LARGE SCALE GENOMIC DNA]</scope>
    <source>
        <strain evidence="1 2">SD</strain>
    </source>
</reference>
<accession>A0ABU4VH22</accession>
<evidence type="ECO:0000313" key="2">
    <source>
        <dbReference type="Proteomes" id="UP001277761"/>
    </source>
</evidence>
<sequence>MSARPAAQTAVLLALLDLERAAEHVGNPNVHTVAAVLERARRRPGGALAGYSDVNRLRKEGLVIEPRLRRLPMPGHLQLSERGRVELRGGR</sequence>
<proteinExistence type="predicted"/>
<dbReference type="RefSeq" id="WP_319953270.1">
    <property type="nucleotide sequence ID" value="NZ_JAXAVX010000002.1"/>
</dbReference>
<keyword evidence="2" id="KW-1185">Reference proteome</keyword>
<comment type="caution">
    <text evidence="1">The sequence shown here is derived from an EMBL/GenBank/DDBJ whole genome shotgun (WGS) entry which is preliminary data.</text>
</comment>
<protein>
    <submittedName>
        <fullName evidence="1">Uncharacterized protein</fullName>
    </submittedName>
</protein>
<name>A0ABU4VH22_9ACTN</name>
<dbReference type="EMBL" id="JAXAVX010000002">
    <property type="protein sequence ID" value="MDX8151117.1"/>
    <property type="molecule type" value="Genomic_DNA"/>
</dbReference>
<gene>
    <name evidence="1" type="ORF">SK069_05895</name>
</gene>
<evidence type="ECO:0000313" key="1">
    <source>
        <dbReference type="EMBL" id="MDX8151117.1"/>
    </source>
</evidence>